<reference evidence="1" key="2">
    <citation type="submission" date="2023-04" db="EMBL/GenBank/DDBJ databases">
        <authorList>
            <person name="Sun J.-Q."/>
        </authorList>
    </citation>
    <scope>NUCLEOTIDE SEQUENCE</scope>
    <source>
        <strain evidence="1">CC-YY355</strain>
    </source>
</reference>
<protein>
    <submittedName>
        <fullName evidence="1">Uncharacterized protein</fullName>
    </submittedName>
</protein>
<sequence length="67" mass="7400">MLGAARYDAHLARGQRHRAVPEFDGHPASITMKTSPVSWCACRTNSPWMRASLNRTSSMPTTARGDQ</sequence>
<dbReference type="RefSeq" id="WP_280943131.1">
    <property type="nucleotide sequence ID" value="NZ_JARYGX010000023.1"/>
</dbReference>
<keyword evidence="2" id="KW-1185">Reference proteome</keyword>
<name>A0ABT6MTL4_9GAMM</name>
<proteinExistence type="predicted"/>
<comment type="caution">
    <text evidence="1">The sequence shown here is derived from an EMBL/GenBank/DDBJ whole genome shotgun (WGS) entry which is preliminary data.</text>
</comment>
<accession>A0ABT6MTL4</accession>
<dbReference type="Proteomes" id="UP001160550">
    <property type="component" value="Unassembled WGS sequence"/>
</dbReference>
<reference evidence="1" key="1">
    <citation type="journal article" date="2007" name="Int. J. Syst. Evol. Microbiol.">
        <title>Luteimonas composti sp. nov., a moderately thermophilic bacterium isolated from food waste.</title>
        <authorList>
            <person name="Young C.C."/>
            <person name="Kampfer P."/>
            <person name="Chen W.M."/>
            <person name="Yen W.S."/>
            <person name="Arun A.B."/>
            <person name="Lai W.A."/>
            <person name="Shen F.T."/>
            <person name="Rekha P.D."/>
            <person name="Lin K.Y."/>
            <person name="Chou J.H."/>
        </authorList>
    </citation>
    <scope>NUCLEOTIDE SEQUENCE</scope>
    <source>
        <strain evidence="1">CC-YY355</strain>
    </source>
</reference>
<organism evidence="1 2">
    <name type="scientific">Luteimonas composti</name>
    <dbReference type="NCBI Taxonomy" id="398257"/>
    <lineage>
        <taxon>Bacteria</taxon>
        <taxon>Pseudomonadati</taxon>
        <taxon>Pseudomonadota</taxon>
        <taxon>Gammaproteobacteria</taxon>
        <taxon>Lysobacterales</taxon>
        <taxon>Lysobacteraceae</taxon>
        <taxon>Luteimonas</taxon>
    </lineage>
</organism>
<dbReference type="EMBL" id="JARYGX010000023">
    <property type="protein sequence ID" value="MDH7453923.1"/>
    <property type="molecule type" value="Genomic_DNA"/>
</dbReference>
<evidence type="ECO:0000313" key="2">
    <source>
        <dbReference type="Proteomes" id="UP001160550"/>
    </source>
</evidence>
<gene>
    <name evidence="1" type="ORF">QF205_12725</name>
</gene>
<evidence type="ECO:0000313" key="1">
    <source>
        <dbReference type="EMBL" id="MDH7453923.1"/>
    </source>
</evidence>